<evidence type="ECO:0000313" key="2">
    <source>
        <dbReference type="Proteomes" id="UP000007110"/>
    </source>
</evidence>
<accession>A0A7M7P542</accession>
<dbReference type="RefSeq" id="XP_030846422.1">
    <property type="nucleotide sequence ID" value="XM_030990562.1"/>
</dbReference>
<dbReference type="Proteomes" id="UP000007110">
    <property type="component" value="Unassembled WGS sequence"/>
</dbReference>
<proteinExistence type="predicted"/>
<evidence type="ECO:0000313" key="1">
    <source>
        <dbReference type="EnsemblMetazoa" id="XP_030846422"/>
    </source>
</evidence>
<sequence>MRSMKTSGGLTRGRGMTEQQHLIWLLSVPACAEVNNAMQQLTGVNYNSGEQNQDMTNARQARDMKDTHAVISCLKERSPFSSDPSLLSILTGVHATSKVNVDSSKTVGTAILTKMDGQIAADYTFKKMWRKREDRAITLALKSAVKIDGEAVQVDPQLLLERLTIAAKAPEALESVFKYELCSFPPALFDSTLLLRQPQKPVLVDAIWTLLTKDAPGITGQVHYVLGGGALVQRIPWARGSTYKGICTQYTEYVTKKYGQATVVFDGYDGTSTKGTAHQRCARGNAGATVTFDEDM</sequence>
<keyword evidence="2" id="KW-1185">Reference proteome</keyword>
<dbReference type="GeneID" id="115926106"/>
<dbReference type="AlphaFoldDB" id="A0A7M7P542"/>
<reference evidence="1" key="2">
    <citation type="submission" date="2021-01" db="UniProtKB">
        <authorList>
            <consortium name="EnsemblMetazoa"/>
        </authorList>
    </citation>
    <scope>IDENTIFICATION</scope>
</reference>
<dbReference type="KEGG" id="spu:115926106"/>
<protein>
    <submittedName>
        <fullName evidence="1">Uncharacterized protein</fullName>
    </submittedName>
</protein>
<dbReference type="OrthoDB" id="6753017at2759"/>
<organism evidence="1 2">
    <name type="scientific">Strongylocentrotus purpuratus</name>
    <name type="common">Purple sea urchin</name>
    <dbReference type="NCBI Taxonomy" id="7668"/>
    <lineage>
        <taxon>Eukaryota</taxon>
        <taxon>Metazoa</taxon>
        <taxon>Echinodermata</taxon>
        <taxon>Eleutherozoa</taxon>
        <taxon>Echinozoa</taxon>
        <taxon>Echinoidea</taxon>
        <taxon>Euechinoidea</taxon>
        <taxon>Echinacea</taxon>
        <taxon>Camarodonta</taxon>
        <taxon>Echinidea</taxon>
        <taxon>Strongylocentrotidae</taxon>
        <taxon>Strongylocentrotus</taxon>
    </lineage>
</organism>
<reference evidence="2" key="1">
    <citation type="submission" date="2015-02" db="EMBL/GenBank/DDBJ databases">
        <title>Genome sequencing for Strongylocentrotus purpuratus.</title>
        <authorList>
            <person name="Murali S."/>
            <person name="Liu Y."/>
            <person name="Vee V."/>
            <person name="English A."/>
            <person name="Wang M."/>
            <person name="Skinner E."/>
            <person name="Han Y."/>
            <person name="Muzny D.M."/>
            <person name="Worley K.C."/>
            <person name="Gibbs R.A."/>
        </authorList>
    </citation>
    <scope>NUCLEOTIDE SEQUENCE</scope>
</reference>
<name>A0A7M7P542_STRPU</name>
<dbReference type="EnsemblMetazoa" id="XM_030990562">
    <property type="protein sequence ID" value="XP_030846422"/>
    <property type="gene ID" value="LOC115926106"/>
</dbReference>
<dbReference type="OMA" id="WARGSTY"/>
<dbReference type="InParanoid" id="A0A7M7P542"/>